<organism evidence="1 2">
    <name type="scientific">Hydrogenimonas cancrithermarum</name>
    <dbReference type="NCBI Taxonomy" id="2993563"/>
    <lineage>
        <taxon>Bacteria</taxon>
        <taxon>Pseudomonadati</taxon>
        <taxon>Campylobacterota</taxon>
        <taxon>Epsilonproteobacteria</taxon>
        <taxon>Campylobacterales</taxon>
        <taxon>Hydrogenimonadaceae</taxon>
        <taxon>Hydrogenimonas</taxon>
    </lineage>
</organism>
<proteinExistence type="predicted"/>
<gene>
    <name evidence="1" type="ORF">HCR_07930</name>
</gene>
<dbReference type="RefSeq" id="WP_286337673.1">
    <property type="nucleotide sequence ID" value="NZ_AP027370.1"/>
</dbReference>
<reference evidence="1 2" key="1">
    <citation type="submission" date="2023-03" db="EMBL/GenBank/DDBJ databases">
        <title>Description of Hydrogenimonas sp. ISO32.</title>
        <authorList>
            <person name="Mino S."/>
            <person name="Fukazawa S."/>
            <person name="Sawabe T."/>
        </authorList>
    </citation>
    <scope>NUCLEOTIDE SEQUENCE [LARGE SCALE GENOMIC DNA]</scope>
    <source>
        <strain evidence="1 2">ISO32</strain>
    </source>
</reference>
<name>A0ABM8FJL2_9BACT</name>
<sequence>MNKIGESLEKLFEKHRLVFWYDAEGSMRERYEELELEEVEKIELDGNPFGLKYKVLRVDPGRRFLVYSAKPRPADEANWLLDLELSHHIFHADRASLLVQELGLALPLKPLIERHADFFNAAKRVEKLRRFVSEGSDEESLMLGMCAVVLGCEAAWDAVLQTIFAQMAMQKDAKLEQLQKYGLTQWIYRQAGQYYGYESESPTLKELLVQMLLSHFFTKVDPDKRPLGREAALFVSRWMDSSRNREHFVTLSREVAYEIGVEGVLAPYDAQRLLESDTFEAIDRRILLTLKAMLMQDACPCEEVLETVRLRRTLFWYEDFKNLYEAMEHAASLMSLRLAFQPTVSTLESGFESYTGEWYRIDFHYRKFVYHFRHAEHPEVLKKLSPFVEGRYVTFLRELGDAWQSAVDAMESWRIGGVTMQREFYDRFVAPAVSDDQKKVYVIISDALRYEAGVELAQRLAAHNRLEVESSAMAAALPSYTQLGIASLLPHETLSFDAKDATVYVDHQSSAGTKNRDRILKARFEKSVYLNAEEFLAMGRDEGRAFVKNYRVFYIYHNDIDAAGDKAASESNVFDAVEMAFLKIEKLVKQVFNFNGTHVLITADHGFLYHEADVEDPDQCEMPKGGEVYKSNRRFIIGKDLPNVRCAVKFGAKQLGIDDEAEVSLPRSINKFRVQGAGNRFVHGGMSLQEVVVPLIRCSKRRKDDERTVEVNLIKSFSRITANQIGVSLIQRESVDAKCKPRILKMAFYAKDGTLLSDVQKGIFDKKAQDLRNLEQKFSFHFNAKAGEYNGQTVYLRMMEAVEGTSMERLYKEEPYEMLISFTNDFEEF</sequence>
<accession>A0ABM8FJL2</accession>
<dbReference type="NCBIfam" id="TIGR02687">
    <property type="entry name" value="BREX-1 system phosphatase PglZ type A"/>
    <property type="match status" value="1"/>
</dbReference>
<dbReference type="InterPro" id="IPR017850">
    <property type="entry name" value="Alkaline_phosphatase_core_sf"/>
</dbReference>
<evidence type="ECO:0000313" key="1">
    <source>
        <dbReference type="EMBL" id="BDY12481.1"/>
    </source>
</evidence>
<protein>
    <recommendedName>
        <fullName evidence="3">PglZ domain-containing protein</fullName>
    </recommendedName>
</protein>
<evidence type="ECO:0000313" key="2">
    <source>
        <dbReference type="Proteomes" id="UP001321445"/>
    </source>
</evidence>
<evidence type="ECO:0008006" key="3">
    <source>
        <dbReference type="Google" id="ProtNLM"/>
    </source>
</evidence>
<dbReference type="Proteomes" id="UP001321445">
    <property type="component" value="Chromosome"/>
</dbReference>
<dbReference type="Pfam" id="PF08665">
    <property type="entry name" value="PglZ"/>
    <property type="match status" value="1"/>
</dbReference>
<dbReference type="SUPFAM" id="SSF53649">
    <property type="entry name" value="Alkaline phosphatase-like"/>
    <property type="match status" value="1"/>
</dbReference>
<keyword evidence="2" id="KW-1185">Reference proteome</keyword>
<dbReference type="InterPro" id="IPR014060">
    <property type="entry name" value="PglZ"/>
</dbReference>
<dbReference type="EMBL" id="AP027370">
    <property type="protein sequence ID" value="BDY12481.1"/>
    <property type="molecule type" value="Genomic_DNA"/>
</dbReference>